<proteinExistence type="predicted"/>
<gene>
    <name evidence="1" type="ORF">rCG_41976</name>
</gene>
<evidence type="ECO:0000313" key="1">
    <source>
        <dbReference type="EMBL" id="EDL87643.1"/>
    </source>
</evidence>
<sequence length="26" mass="2844">MLCLAACCPLTAALPPYHDEFIPLKL</sequence>
<dbReference type="Proteomes" id="UP000234681">
    <property type="component" value="Chromosome 1"/>
</dbReference>
<protein>
    <submittedName>
        <fullName evidence="1">RCG41976</fullName>
    </submittedName>
</protein>
<accession>A6JUY6</accession>
<dbReference type="EMBL" id="CH474002">
    <property type="protein sequence ID" value="EDL87643.1"/>
    <property type="molecule type" value="Genomic_DNA"/>
</dbReference>
<reference evidence="1 2" key="1">
    <citation type="submission" date="2005-09" db="EMBL/GenBank/DDBJ databases">
        <authorList>
            <person name="Mural R.J."/>
            <person name="Li P.W."/>
            <person name="Adams M.D."/>
            <person name="Amanatides P.G."/>
            <person name="Baden-Tillson H."/>
            <person name="Barnstead M."/>
            <person name="Chin S.H."/>
            <person name="Dew I."/>
            <person name="Evans C.A."/>
            <person name="Ferriera S."/>
            <person name="Flanigan M."/>
            <person name="Fosler C."/>
            <person name="Glodek A."/>
            <person name="Gu Z."/>
            <person name="Holt R.A."/>
            <person name="Jennings D."/>
            <person name="Kraft C.L."/>
            <person name="Lu F."/>
            <person name="Nguyen T."/>
            <person name="Nusskern D.R."/>
            <person name="Pfannkoch C.M."/>
            <person name="Sitter C."/>
            <person name="Sutton G.G."/>
            <person name="Venter J.C."/>
            <person name="Wang Z."/>
            <person name="Woodage T."/>
            <person name="Zheng X.H."/>
            <person name="Zhong F."/>
        </authorList>
    </citation>
    <scope>NUCLEOTIDE SEQUENCE [LARGE SCALE GENOMIC DNA]</scope>
    <source>
        <strain>BN</strain>
        <strain evidence="2">Sprague-Dawley</strain>
    </source>
</reference>
<evidence type="ECO:0000313" key="2">
    <source>
        <dbReference type="Proteomes" id="UP000234681"/>
    </source>
</evidence>
<name>A6JUY6_RAT</name>
<organism evidence="1 2">
    <name type="scientific">Rattus norvegicus</name>
    <name type="common">Rat</name>
    <dbReference type="NCBI Taxonomy" id="10116"/>
    <lineage>
        <taxon>Eukaryota</taxon>
        <taxon>Metazoa</taxon>
        <taxon>Chordata</taxon>
        <taxon>Craniata</taxon>
        <taxon>Vertebrata</taxon>
        <taxon>Euteleostomi</taxon>
        <taxon>Mammalia</taxon>
        <taxon>Eutheria</taxon>
        <taxon>Euarchontoglires</taxon>
        <taxon>Glires</taxon>
        <taxon>Rodentia</taxon>
        <taxon>Myomorpha</taxon>
        <taxon>Muroidea</taxon>
        <taxon>Muridae</taxon>
        <taxon>Murinae</taxon>
        <taxon>Rattus</taxon>
    </lineage>
</organism>
<dbReference type="AlphaFoldDB" id="A6JUY6"/>